<protein>
    <recommendedName>
        <fullName evidence="4">Amine oxidase domain-containing protein</fullName>
    </recommendedName>
</protein>
<evidence type="ECO:0000313" key="2">
    <source>
        <dbReference type="EMBL" id="CAE7447824.1"/>
    </source>
</evidence>
<dbReference type="InterPro" id="IPR036188">
    <property type="entry name" value="FAD/NAD-bd_sf"/>
</dbReference>
<evidence type="ECO:0000313" key="3">
    <source>
        <dbReference type="Proteomes" id="UP000649617"/>
    </source>
</evidence>
<accession>A0A812RQK2</accession>
<feature type="region of interest" description="Disordered" evidence="1">
    <location>
        <begin position="431"/>
        <end position="463"/>
    </location>
</feature>
<dbReference type="PANTHER" id="PTHR16128">
    <property type="entry name" value="FAD/NAD(P)-BINDING OXIDOREDUCTASE FAMILY PROTEIN"/>
    <property type="match status" value="1"/>
</dbReference>
<dbReference type="Gene3D" id="3.50.50.60">
    <property type="entry name" value="FAD/NAD(P)-binding domain"/>
    <property type="match status" value="1"/>
</dbReference>
<feature type="compositionally biased region" description="Basic residues" evidence="1">
    <location>
        <begin position="442"/>
        <end position="454"/>
    </location>
</feature>
<comment type="caution">
    <text evidence="2">The sequence shown here is derived from an EMBL/GenBank/DDBJ whole genome shotgun (WGS) entry which is preliminary data.</text>
</comment>
<keyword evidence="3" id="KW-1185">Reference proteome</keyword>
<evidence type="ECO:0000256" key="1">
    <source>
        <dbReference type="SAM" id="MobiDB-lite"/>
    </source>
</evidence>
<dbReference type="AlphaFoldDB" id="A0A812RQK2"/>
<dbReference type="Gene3D" id="3.90.660.10">
    <property type="match status" value="1"/>
</dbReference>
<gene>
    <name evidence="2" type="ORF">SPIL2461_LOCUS10935</name>
</gene>
<sequence>MAALMCTRRLAKMARDEKCSLHGARVTLCTSRGKLATQMGPKNQTLPQPGKPFFDYGCQYFTVSSSAWFTEEVQKWAKLGLCQPLPQGQVGTLSSSEGFAALPGDRWVGNGGMGPMLTNMIQQTAQEFEDTVELVSGFPNEANKVVGLRKLASPPCHWELKTKDGKTLGPFTYVVGGFAQHVLTDPFLLSGGAACSSMLECLRRVESNQIIPIQVIFEGEPLPIPFTAAHVYGDEVLSFIGNNTKKPQQNGKWGTAGPQHLTLLSTAEFAEREFNCNPKGYRRIAEEKLLASLGRLLGVDVWKHKPYINRINHWEDGLPVKTPPDSRSCLFDAAQGLGWCGDFCVSPGVEGAANSGIAMADVLESFHGQKDFDQAGLLPMDVDWVPIESLQGSSIVDIGSFAGITAHSTHTDLVPSAIGGYNKAAAHFGASGDARSYDSKGKSKGKGKGGKGGKSRGSLWKGK</sequence>
<name>A0A812RQK2_SYMPI</name>
<dbReference type="EMBL" id="CAJNIZ010021068">
    <property type="protein sequence ID" value="CAE7447824.1"/>
    <property type="molecule type" value="Genomic_DNA"/>
</dbReference>
<dbReference type="PANTHER" id="PTHR16128:SF5">
    <property type="entry name" value="FAD_NAD(P)-BINDING OXIDOREDUCTASE FAMILY PROTEIN"/>
    <property type="match status" value="1"/>
</dbReference>
<dbReference type="Proteomes" id="UP000649617">
    <property type="component" value="Unassembled WGS sequence"/>
</dbReference>
<dbReference type="OrthoDB" id="2161133at2759"/>
<organism evidence="2 3">
    <name type="scientific">Symbiodinium pilosum</name>
    <name type="common">Dinoflagellate</name>
    <dbReference type="NCBI Taxonomy" id="2952"/>
    <lineage>
        <taxon>Eukaryota</taxon>
        <taxon>Sar</taxon>
        <taxon>Alveolata</taxon>
        <taxon>Dinophyceae</taxon>
        <taxon>Suessiales</taxon>
        <taxon>Symbiodiniaceae</taxon>
        <taxon>Symbiodinium</taxon>
    </lineage>
</organism>
<proteinExistence type="predicted"/>
<evidence type="ECO:0008006" key="4">
    <source>
        <dbReference type="Google" id="ProtNLM"/>
    </source>
</evidence>
<reference evidence="2" key="1">
    <citation type="submission" date="2021-02" db="EMBL/GenBank/DDBJ databases">
        <authorList>
            <person name="Dougan E. K."/>
            <person name="Rhodes N."/>
            <person name="Thang M."/>
            <person name="Chan C."/>
        </authorList>
    </citation>
    <scope>NUCLEOTIDE SEQUENCE</scope>
</reference>